<dbReference type="GO" id="GO:1990841">
    <property type="term" value="F:promoter-specific chromatin binding"/>
    <property type="evidence" value="ECO:0007669"/>
    <property type="project" value="TreeGrafter"/>
</dbReference>
<keyword evidence="11" id="KW-1185">Reference proteome</keyword>
<keyword evidence="3 6" id="KW-0863">Zinc-finger</keyword>
<dbReference type="OMA" id="ELNSEYW"/>
<evidence type="ECO:0000256" key="1">
    <source>
        <dbReference type="ARBA" id="ARBA00004123"/>
    </source>
</evidence>
<dbReference type="AlphaFoldDB" id="R7VGM1"/>
<dbReference type="PANTHER" id="PTHR10825:SF72">
    <property type="entry name" value="UBIQUITIN-LIKE DOMAIN-CONTAINING PROTEIN"/>
    <property type="match status" value="1"/>
</dbReference>
<accession>R7VGM1</accession>
<dbReference type="SMART" id="SM00184">
    <property type="entry name" value="RING"/>
    <property type="match status" value="1"/>
</dbReference>
<dbReference type="HOGENOM" id="CLU_046427_4_2_1"/>
<dbReference type="GO" id="GO:0008270">
    <property type="term" value="F:zinc ion binding"/>
    <property type="evidence" value="ECO:0007669"/>
    <property type="project" value="UniProtKB-KW"/>
</dbReference>
<evidence type="ECO:0000313" key="11">
    <source>
        <dbReference type="Proteomes" id="UP000014760"/>
    </source>
</evidence>
<dbReference type="Gene3D" id="3.10.20.90">
    <property type="entry name" value="Phosphatidylinositol 3-kinase Catalytic Subunit, Chain A, domain 1"/>
    <property type="match status" value="1"/>
</dbReference>
<dbReference type="FunFam" id="3.30.40.10:FF:000033">
    <property type="entry name" value="Polycomb group RING finger protein 3"/>
    <property type="match status" value="1"/>
</dbReference>
<evidence type="ECO:0000256" key="3">
    <source>
        <dbReference type="ARBA" id="ARBA00022771"/>
    </source>
</evidence>
<feature type="domain" description="RING-type" evidence="8">
    <location>
        <begin position="22"/>
        <end position="61"/>
    </location>
</feature>
<dbReference type="EMBL" id="AMQN01004708">
    <property type="status" value="NOT_ANNOTATED_CDS"/>
    <property type="molecule type" value="Genomic_DNA"/>
</dbReference>
<evidence type="ECO:0000259" key="8">
    <source>
        <dbReference type="PROSITE" id="PS50089"/>
    </source>
</evidence>
<dbReference type="PROSITE" id="PS50089">
    <property type="entry name" value="ZF_RING_2"/>
    <property type="match status" value="1"/>
</dbReference>
<reference evidence="9 11" key="2">
    <citation type="journal article" date="2013" name="Nature">
        <title>Insights into bilaterian evolution from three spiralian genomes.</title>
        <authorList>
            <person name="Simakov O."/>
            <person name="Marletaz F."/>
            <person name="Cho S.J."/>
            <person name="Edsinger-Gonzales E."/>
            <person name="Havlak P."/>
            <person name="Hellsten U."/>
            <person name="Kuo D.H."/>
            <person name="Larsson T."/>
            <person name="Lv J."/>
            <person name="Arendt D."/>
            <person name="Savage R."/>
            <person name="Osoegawa K."/>
            <person name="de Jong P."/>
            <person name="Grimwood J."/>
            <person name="Chapman J.A."/>
            <person name="Shapiro H."/>
            <person name="Aerts A."/>
            <person name="Otillar R.P."/>
            <person name="Terry A.Y."/>
            <person name="Boore J.L."/>
            <person name="Grigoriev I.V."/>
            <person name="Lindberg D.R."/>
            <person name="Seaver E.C."/>
            <person name="Weisblat D.A."/>
            <person name="Putnam N.H."/>
            <person name="Rokhsar D.S."/>
        </authorList>
    </citation>
    <scope>NUCLEOTIDE SEQUENCE</scope>
    <source>
        <strain evidence="9 11">I ESC-2004</strain>
    </source>
</reference>
<comment type="subcellular location">
    <subcellularLocation>
        <location evidence="1">Nucleus</location>
    </subcellularLocation>
</comment>
<evidence type="ECO:0000256" key="7">
    <source>
        <dbReference type="SAM" id="MobiDB-lite"/>
    </source>
</evidence>
<protein>
    <recommendedName>
        <fullName evidence="8">RING-type domain-containing protein</fullName>
    </recommendedName>
</protein>
<sequence>MSAPEAPPQRPLVSDLHQHLICVLCRGYLVEATAIVECLHSFCRSCIVRNLATSKYCPVCDVAITTAKPSLCIRPDEILQRLVYKIVPNLFEDELKRRKCFYADQPPEERTNPKAPLVQLCHNYRPPSSSRLRRGRSSEATSHGDDRRYLSCPARMTIGQLKKFIQMKFDLTENLNVEIFFKDECMKNVYTLVDAAYITKWNMVS</sequence>
<dbReference type="SUPFAM" id="SSF57850">
    <property type="entry name" value="RING/U-box"/>
    <property type="match status" value="1"/>
</dbReference>
<dbReference type="Gene3D" id="3.30.40.10">
    <property type="entry name" value="Zinc/RING finger domain, C3HC4 (zinc finger)"/>
    <property type="match status" value="1"/>
</dbReference>
<reference evidence="10" key="3">
    <citation type="submission" date="2015-06" db="UniProtKB">
        <authorList>
            <consortium name="EnsemblMetazoa"/>
        </authorList>
    </citation>
    <scope>IDENTIFICATION</scope>
</reference>
<dbReference type="STRING" id="283909.R7VGM1"/>
<dbReference type="EMBL" id="KB294243">
    <property type="protein sequence ID" value="ELU14840.1"/>
    <property type="molecule type" value="Genomic_DNA"/>
</dbReference>
<keyword evidence="4" id="KW-0862">Zinc</keyword>
<evidence type="ECO:0000256" key="4">
    <source>
        <dbReference type="ARBA" id="ARBA00022833"/>
    </source>
</evidence>
<dbReference type="Proteomes" id="UP000014760">
    <property type="component" value="Unassembled WGS sequence"/>
</dbReference>
<proteinExistence type="predicted"/>
<dbReference type="InterPro" id="IPR013083">
    <property type="entry name" value="Znf_RING/FYVE/PHD"/>
</dbReference>
<dbReference type="InterPro" id="IPR017907">
    <property type="entry name" value="Znf_RING_CS"/>
</dbReference>
<organism evidence="9">
    <name type="scientific">Capitella teleta</name>
    <name type="common">Polychaete worm</name>
    <dbReference type="NCBI Taxonomy" id="283909"/>
    <lineage>
        <taxon>Eukaryota</taxon>
        <taxon>Metazoa</taxon>
        <taxon>Spiralia</taxon>
        <taxon>Lophotrochozoa</taxon>
        <taxon>Annelida</taxon>
        <taxon>Polychaeta</taxon>
        <taxon>Sedentaria</taxon>
        <taxon>Scolecida</taxon>
        <taxon>Capitellidae</taxon>
        <taxon>Capitella</taxon>
    </lineage>
</organism>
<reference evidence="11" key="1">
    <citation type="submission" date="2012-12" db="EMBL/GenBank/DDBJ databases">
        <authorList>
            <person name="Hellsten U."/>
            <person name="Grimwood J."/>
            <person name="Chapman J.A."/>
            <person name="Shapiro H."/>
            <person name="Aerts A."/>
            <person name="Otillar R.P."/>
            <person name="Terry A.Y."/>
            <person name="Boore J.L."/>
            <person name="Simakov O."/>
            <person name="Marletaz F."/>
            <person name="Cho S.-J."/>
            <person name="Edsinger-Gonzales E."/>
            <person name="Havlak P."/>
            <person name="Kuo D.-H."/>
            <person name="Larsson T."/>
            <person name="Lv J."/>
            <person name="Arendt D."/>
            <person name="Savage R."/>
            <person name="Osoegawa K."/>
            <person name="de Jong P."/>
            <person name="Lindberg D.R."/>
            <person name="Seaver E.C."/>
            <person name="Weisblat D.A."/>
            <person name="Putnam N.H."/>
            <person name="Grigoriev I.V."/>
            <person name="Rokhsar D.S."/>
        </authorList>
    </citation>
    <scope>NUCLEOTIDE SEQUENCE</scope>
    <source>
        <strain evidence="11">I ESC-2004</strain>
    </source>
</reference>
<dbReference type="InterPro" id="IPR032443">
    <property type="entry name" value="RAWUL"/>
</dbReference>
<evidence type="ECO:0000256" key="5">
    <source>
        <dbReference type="ARBA" id="ARBA00023242"/>
    </source>
</evidence>
<keyword evidence="5" id="KW-0539">Nucleus</keyword>
<evidence type="ECO:0000256" key="6">
    <source>
        <dbReference type="PROSITE-ProRule" id="PRU00175"/>
    </source>
</evidence>
<dbReference type="InterPro" id="IPR001841">
    <property type="entry name" value="Znf_RING"/>
</dbReference>
<evidence type="ECO:0000256" key="2">
    <source>
        <dbReference type="ARBA" id="ARBA00022723"/>
    </source>
</evidence>
<name>R7VGM1_CAPTE</name>
<keyword evidence="2" id="KW-0479">Metal-binding</keyword>
<dbReference type="PANTHER" id="PTHR10825">
    <property type="entry name" value="RING FINGER DOMAIN-CONTAINING, POLYCOMB GROUP COMPONENT"/>
    <property type="match status" value="1"/>
</dbReference>
<dbReference type="EnsemblMetazoa" id="CapteT128199">
    <property type="protein sequence ID" value="CapteP128199"/>
    <property type="gene ID" value="CapteG128199"/>
</dbReference>
<evidence type="ECO:0000313" key="9">
    <source>
        <dbReference type="EMBL" id="ELU14840.1"/>
    </source>
</evidence>
<dbReference type="GO" id="GO:0000122">
    <property type="term" value="P:negative regulation of transcription by RNA polymerase II"/>
    <property type="evidence" value="ECO:0007669"/>
    <property type="project" value="TreeGrafter"/>
</dbReference>
<dbReference type="Pfam" id="PF16207">
    <property type="entry name" value="RAWUL"/>
    <property type="match status" value="1"/>
</dbReference>
<dbReference type="Pfam" id="PF13923">
    <property type="entry name" value="zf-C3HC4_2"/>
    <property type="match status" value="1"/>
</dbReference>
<dbReference type="OrthoDB" id="1305878at2759"/>
<dbReference type="GO" id="GO:0035102">
    <property type="term" value="C:PRC1 complex"/>
    <property type="evidence" value="ECO:0007669"/>
    <property type="project" value="TreeGrafter"/>
</dbReference>
<dbReference type="PROSITE" id="PS00518">
    <property type="entry name" value="ZF_RING_1"/>
    <property type="match status" value="1"/>
</dbReference>
<feature type="region of interest" description="Disordered" evidence="7">
    <location>
        <begin position="125"/>
        <end position="147"/>
    </location>
</feature>
<evidence type="ECO:0000313" key="10">
    <source>
        <dbReference type="EnsemblMetazoa" id="CapteP128199"/>
    </source>
</evidence>
<gene>
    <name evidence="9" type="ORF">CAPTEDRAFT_128199</name>
</gene>